<keyword evidence="3" id="KW-0809">Transit peptide</keyword>
<evidence type="ECO:0000259" key="12">
    <source>
        <dbReference type="Pfam" id="PF05193"/>
    </source>
</evidence>
<evidence type="ECO:0000256" key="10">
    <source>
        <dbReference type="ARBA" id="ARBA00042707"/>
    </source>
</evidence>
<evidence type="ECO:0000259" key="11">
    <source>
        <dbReference type="Pfam" id="PF00675"/>
    </source>
</evidence>
<feature type="domain" description="Peptidase M16 C-terminal" evidence="12">
    <location>
        <begin position="164"/>
        <end position="319"/>
    </location>
</feature>
<dbReference type="OrthoDB" id="6369905at2759"/>
<keyword evidence="5" id="KW-0496">Mitochondrion</keyword>
<keyword evidence="4" id="KW-0249">Electron transport</keyword>
<evidence type="ECO:0000256" key="9">
    <source>
        <dbReference type="ARBA" id="ARBA00041778"/>
    </source>
</evidence>
<keyword evidence="2" id="KW-0679">Respiratory chain</keyword>
<dbReference type="Pfam" id="PF00675">
    <property type="entry name" value="Peptidase_M16"/>
    <property type="match status" value="1"/>
</dbReference>
<keyword evidence="14" id="KW-1185">Reference proteome</keyword>
<comment type="similarity">
    <text evidence="6">Belongs to the peptidase M16 family. UQCRC2/QCR2 subfamily.</text>
</comment>
<dbReference type="AlphaFoldDB" id="A0A8J5UJ81"/>
<reference evidence="13 14" key="1">
    <citation type="journal article" date="2021" name="DNA Res.">
        <title>Genome analysis of Candida subhashii reveals its hybrid nature and dual mitochondrial genome conformations.</title>
        <authorList>
            <person name="Mixao V."/>
            <person name="Hegedusova E."/>
            <person name="Saus E."/>
            <person name="Pryszcz L.P."/>
            <person name="Cillingova A."/>
            <person name="Nosek J."/>
            <person name="Gabaldon T."/>
        </authorList>
    </citation>
    <scope>NUCLEOTIDE SEQUENCE [LARGE SCALE GENOMIC DNA]</scope>
    <source>
        <strain evidence="13 14">CBS 10753</strain>
    </source>
</reference>
<dbReference type="GeneID" id="73472391"/>
<dbReference type="InterPro" id="IPR007863">
    <property type="entry name" value="Peptidase_M16_C"/>
</dbReference>
<feature type="domain" description="Peptidase M16 N-terminal" evidence="11">
    <location>
        <begin position="16"/>
        <end position="159"/>
    </location>
</feature>
<keyword evidence="2" id="KW-0813">Transport</keyword>
<evidence type="ECO:0000256" key="2">
    <source>
        <dbReference type="ARBA" id="ARBA00022660"/>
    </source>
</evidence>
<evidence type="ECO:0000256" key="7">
    <source>
        <dbReference type="ARBA" id="ARBA00040751"/>
    </source>
</evidence>
<evidence type="ECO:0000313" key="14">
    <source>
        <dbReference type="Proteomes" id="UP000694255"/>
    </source>
</evidence>
<evidence type="ECO:0000256" key="6">
    <source>
        <dbReference type="ARBA" id="ARBA00038146"/>
    </source>
</evidence>
<proteinExistence type="inferred from homology"/>
<name>A0A8J5UJ81_9ASCO</name>
<accession>A0A8J5UJ81</accession>
<evidence type="ECO:0000256" key="5">
    <source>
        <dbReference type="ARBA" id="ARBA00023128"/>
    </source>
</evidence>
<dbReference type="GO" id="GO:0005743">
    <property type="term" value="C:mitochondrial inner membrane"/>
    <property type="evidence" value="ECO:0007669"/>
    <property type="project" value="UniProtKB-SubCell"/>
</dbReference>
<comment type="caution">
    <text evidence="13">The sequence shown here is derived from an EMBL/GenBank/DDBJ whole genome shotgun (WGS) entry which is preliminary data.</text>
</comment>
<comment type="subcellular location">
    <subcellularLocation>
        <location evidence="1">Mitochondrion inner membrane</location>
        <topology evidence="1">Peripheral membrane protein</topology>
        <orientation evidence="1">Matrix side</orientation>
    </subcellularLocation>
</comment>
<sequence length="368" mass="38862">MLSRVAVRAYSSAVKVVTQESASEITNLSVIINNAGSKAGKSGVSHLLSKYTFLNTNAKSALRFTRESELLGGVFSSQVTRDSLVLNTTFLKENLPYYVEALGNVVANTSFRPHEFTEVVLPVAKTEYQASRADNAFVALEELHQIAFRKGLGNPLYYDGSSQITLEDVQAFAAEAFQNGNVSIVAQGANEADLNQFIGESAFTTLPSGSTSAPKVSLYKGQESRIRASGKSVALIGVPVTPAEFGKYEVLSAAIGSSAVPSANAPLAKIPGASSFLYKYQDAGLFVISVTGSAAEVAAGIKQAKKIADAVTKAQLSEATELAKLSIALQSTLTNKLDIEAKDDAAPLGKFNYVAIGDLDVLPYADEL</sequence>
<evidence type="ECO:0000256" key="3">
    <source>
        <dbReference type="ARBA" id="ARBA00022946"/>
    </source>
</evidence>
<evidence type="ECO:0000256" key="4">
    <source>
        <dbReference type="ARBA" id="ARBA00022982"/>
    </source>
</evidence>
<dbReference type="PANTHER" id="PTHR11851:SF209">
    <property type="entry name" value="CYTOCHROME B-C1 COMPLEX SUBUNIT 2, MITOCHONDRIAL"/>
    <property type="match status" value="1"/>
</dbReference>
<dbReference type="EMBL" id="JAGSYN010000272">
    <property type="protein sequence ID" value="KAG7660916.1"/>
    <property type="molecule type" value="Genomic_DNA"/>
</dbReference>
<dbReference type="Pfam" id="PF05193">
    <property type="entry name" value="Peptidase_M16_C"/>
    <property type="match status" value="1"/>
</dbReference>
<gene>
    <name evidence="13" type="ORF">J8A68_005591</name>
</gene>
<dbReference type="Proteomes" id="UP000694255">
    <property type="component" value="Unassembled WGS sequence"/>
</dbReference>
<dbReference type="RefSeq" id="XP_049261149.1">
    <property type="nucleotide sequence ID" value="XM_049409675.1"/>
</dbReference>
<evidence type="ECO:0000313" key="13">
    <source>
        <dbReference type="EMBL" id="KAG7660916.1"/>
    </source>
</evidence>
<dbReference type="FunFam" id="3.30.830.10:FF:000021">
    <property type="entry name" value="Cytochrome b-c1 complex subunit 2"/>
    <property type="match status" value="1"/>
</dbReference>
<evidence type="ECO:0000256" key="8">
    <source>
        <dbReference type="ARBA" id="ARBA00041372"/>
    </source>
</evidence>
<evidence type="ECO:0000256" key="1">
    <source>
        <dbReference type="ARBA" id="ARBA00004443"/>
    </source>
</evidence>
<organism evidence="13 14">
    <name type="scientific">[Candida] subhashii</name>
    <dbReference type="NCBI Taxonomy" id="561895"/>
    <lineage>
        <taxon>Eukaryota</taxon>
        <taxon>Fungi</taxon>
        <taxon>Dikarya</taxon>
        <taxon>Ascomycota</taxon>
        <taxon>Saccharomycotina</taxon>
        <taxon>Pichiomycetes</taxon>
        <taxon>Debaryomycetaceae</taxon>
        <taxon>Spathaspora</taxon>
    </lineage>
</organism>
<dbReference type="InterPro" id="IPR011765">
    <property type="entry name" value="Pept_M16_N"/>
</dbReference>
<protein>
    <recommendedName>
        <fullName evidence="7">Cytochrome b-c1 complex subunit 2, mitochondrial</fullName>
    </recommendedName>
    <alternativeName>
        <fullName evidence="9">Complex III subunit 2</fullName>
    </alternativeName>
    <alternativeName>
        <fullName evidence="8">Core protein II</fullName>
    </alternativeName>
    <alternativeName>
        <fullName evidence="10">Ubiquinol-cytochrome-c reductase complex core protein 2</fullName>
    </alternativeName>
</protein>
<dbReference type="PANTHER" id="PTHR11851">
    <property type="entry name" value="METALLOPROTEASE"/>
    <property type="match status" value="1"/>
</dbReference>
<dbReference type="InterPro" id="IPR050361">
    <property type="entry name" value="MPP/UQCRC_Complex"/>
</dbReference>